<keyword evidence="5" id="KW-1133">Transmembrane helix</keyword>
<geneLocation type="plasmid" evidence="7 8">
    <name>unnamed2</name>
</geneLocation>
<dbReference type="CDD" id="cd07023">
    <property type="entry name" value="S49_Sppa_N_C"/>
    <property type="match status" value="1"/>
</dbReference>
<dbReference type="RefSeq" id="WP_342632719.1">
    <property type="nucleotide sequence ID" value="NZ_CP152382.1"/>
</dbReference>
<comment type="similarity">
    <text evidence="1">Belongs to the peptidase S49 family.</text>
</comment>
<sequence>MSENQELATAVRSIADDYLAEKKRERRWKMIRNILVAVVIIILYNASLMSVSSVKDGKPQDPALTGEPFVSMVVLEGQIGKGRDFLSDANTRGLIEKAFEADSEGVIIYLSSPGGSPVQSELIRNRIQRLKEETGKRTIVVAEEVLASGGYMIATAGDEIYVQPSTVVGSIGVIMASFGATELMEKVGVERRMYTAGENKGFNDPFSPQSESVKAHIESMLGDIHTRFVAMVQDSRKDHLTTDEDLFDGRVWTGAQSVEIGLADGLGPVEEVASRVFGTDNLKKFTKEPSILDRLGLSVQAFAAGIASANQNRVEAIW</sequence>
<dbReference type="SUPFAM" id="SSF52096">
    <property type="entry name" value="ClpP/crotonase"/>
    <property type="match status" value="1"/>
</dbReference>
<organism evidence="7 8">
    <name type="scientific">Marinobacter alkaliphilus</name>
    <dbReference type="NCBI Taxonomy" id="254719"/>
    <lineage>
        <taxon>Bacteria</taxon>
        <taxon>Pseudomonadati</taxon>
        <taxon>Pseudomonadota</taxon>
        <taxon>Gammaproteobacteria</taxon>
        <taxon>Pseudomonadales</taxon>
        <taxon>Marinobacteraceae</taxon>
        <taxon>Marinobacter</taxon>
    </lineage>
</organism>
<keyword evidence="2" id="KW-0645">Protease</keyword>
<evidence type="ECO:0000256" key="5">
    <source>
        <dbReference type="SAM" id="Phobius"/>
    </source>
</evidence>
<evidence type="ECO:0000259" key="6">
    <source>
        <dbReference type="Pfam" id="PF01343"/>
    </source>
</evidence>
<name>A0ABZ3E8Z2_9GAMM</name>
<reference evidence="7 8" key="1">
    <citation type="submission" date="2024-04" db="EMBL/GenBank/DDBJ databases">
        <title>Marinobacter sp. SBY-1.</title>
        <authorList>
            <person name="Pan C."/>
        </authorList>
    </citation>
    <scope>NUCLEOTIDE SEQUENCE [LARGE SCALE GENOMIC DNA]</scope>
    <source>
        <strain evidence="7 8">SBY-1</strain>
        <plasmid evidence="7 8">unnamed2</plasmid>
    </source>
</reference>
<keyword evidence="8" id="KW-1185">Reference proteome</keyword>
<accession>A0ABZ3E8Z2</accession>
<protein>
    <submittedName>
        <fullName evidence="7">S49 family peptidase</fullName>
        <ecNumber evidence="7">3.4.21.-</ecNumber>
    </submittedName>
</protein>
<keyword evidence="3 7" id="KW-0378">Hydrolase</keyword>
<dbReference type="InterPro" id="IPR002142">
    <property type="entry name" value="Peptidase_S49"/>
</dbReference>
<evidence type="ECO:0000313" key="7">
    <source>
        <dbReference type="EMBL" id="XAF56171.1"/>
    </source>
</evidence>
<feature type="transmembrane region" description="Helical" evidence="5">
    <location>
        <begin position="31"/>
        <end position="51"/>
    </location>
</feature>
<dbReference type="PANTHER" id="PTHR42987">
    <property type="entry name" value="PEPTIDASE S49"/>
    <property type="match status" value="1"/>
</dbReference>
<dbReference type="PANTHER" id="PTHR42987:SF8">
    <property type="entry name" value="PROTEINASE"/>
    <property type="match status" value="1"/>
</dbReference>
<keyword evidence="4" id="KW-0720">Serine protease</keyword>
<keyword evidence="7" id="KW-0614">Plasmid</keyword>
<dbReference type="InterPro" id="IPR029045">
    <property type="entry name" value="ClpP/crotonase-like_dom_sf"/>
</dbReference>
<keyword evidence="5" id="KW-0472">Membrane</keyword>
<evidence type="ECO:0000256" key="4">
    <source>
        <dbReference type="ARBA" id="ARBA00022825"/>
    </source>
</evidence>
<dbReference type="Gene3D" id="3.90.226.10">
    <property type="entry name" value="2-enoyl-CoA Hydratase, Chain A, domain 1"/>
    <property type="match status" value="1"/>
</dbReference>
<evidence type="ECO:0000313" key="8">
    <source>
        <dbReference type="Proteomes" id="UP001445268"/>
    </source>
</evidence>
<dbReference type="Pfam" id="PF01343">
    <property type="entry name" value="Peptidase_S49"/>
    <property type="match status" value="1"/>
</dbReference>
<evidence type="ECO:0000256" key="3">
    <source>
        <dbReference type="ARBA" id="ARBA00022801"/>
    </source>
</evidence>
<dbReference type="EC" id="3.4.21.-" evidence="7"/>
<gene>
    <name evidence="7" type="ORF">AAGT77_20670</name>
</gene>
<feature type="domain" description="Peptidase S49" evidence="6">
    <location>
        <begin position="133"/>
        <end position="275"/>
    </location>
</feature>
<dbReference type="EMBL" id="CP152382">
    <property type="protein sequence ID" value="XAF56171.1"/>
    <property type="molecule type" value="Genomic_DNA"/>
</dbReference>
<dbReference type="InterPro" id="IPR047272">
    <property type="entry name" value="S49_SppA_C"/>
</dbReference>
<dbReference type="Gene3D" id="6.20.330.10">
    <property type="match status" value="1"/>
</dbReference>
<evidence type="ECO:0000256" key="2">
    <source>
        <dbReference type="ARBA" id="ARBA00022670"/>
    </source>
</evidence>
<dbReference type="Proteomes" id="UP001445268">
    <property type="component" value="Plasmid unnamed2"/>
</dbReference>
<proteinExistence type="inferred from homology"/>
<keyword evidence="5" id="KW-0812">Transmembrane</keyword>
<dbReference type="GO" id="GO:0016787">
    <property type="term" value="F:hydrolase activity"/>
    <property type="evidence" value="ECO:0007669"/>
    <property type="project" value="UniProtKB-KW"/>
</dbReference>
<evidence type="ECO:0000256" key="1">
    <source>
        <dbReference type="ARBA" id="ARBA00008683"/>
    </source>
</evidence>